<dbReference type="PANTHER" id="PTHR43673">
    <property type="entry name" value="NAD(P)H NITROREDUCTASE YDGI-RELATED"/>
    <property type="match status" value="1"/>
</dbReference>
<name>A0A1G4GA84_9BACT</name>
<dbReference type="InterPro" id="IPR000415">
    <property type="entry name" value="Nitroreductase-like"/>
</dbReference>
<dbReference type="GO" id="GO:0016491">
    <property type="term" value="F:oxidoreductase activity"/>
    <property type="evidence" value="ECO:0007669"/>
    <property type="project" value="UniProtKB-KW"/>
</dbReference>
<evidence type="ECO:0000313" key="5">
    <source>
        <dbReference type="EMBL" id="SCM59456.1"/>
    </source>
</evidence>
<dbReference type="InterPro" id="IPR033878">
    <property type="entry name" value="NfsB-like"/>
</dbReference>
<reference evidence="5 6" key="1">
    <citation type="submission" date="2016-08" db="EMBL/GenBank/DDBJ databases">
        <authorList>
            <person name="Seilhamer J.J."/>
        </authorList>
    </citation>
    <scope>NUCLEOTIDE SEQUENCE [LARGE SCALE GENOMIC DNA]</scope>
    <source>
        <strain evidence="5">ING2-E5A</strain>
    </source>
</reference>
<accession>A0A1G4GA84</accession>
<keyword evidence="6" id="KW-1185">Reference proteome</keyword>
<dbReference type="SUPFAM" id="SSF55469">
    <property type="entry name" value="FMN-dependent nitroreductase-like"/>
    <property type="match status" value="1"/>
</dbReference>
<dbReference type="KEGG" id="pmuc:ING2E5A_2660"/>
<dbReference type="EC" id="1.-.-.-" evidence="5"/>
<keyword evidence="2" id="KW-0521">NADP</keyword>
<feature type="domain" description="Nitroreductase" evidence="4">
    <location>
        <begin position="9"/>
        <end position="183"/>
    </location>
</feature>
<dbReference type="EMBL" id="LT608328">
    <property type="protein sequence ID" value="SCM59456.1"/>
    <property type="molecule type" value="Genomic_DNA"/>
</dbReference>
<dbReference type="AlphaFoldDB" id="A0A1G4GA84"/>
<evidence type="ECO:0000259" key="4">
    <source>
        <dbReference type="Pfam" id="PF00881"/>
    </source>
</evidence>
<protein>
    <submittedName>
        <fullName evidence="5">Putative NAD(P)H nitroreductase SH0546</fullName>
        <ecNumber evidence="5">1.-.-.-</ecNumber>
    </submittedName>
</protein>
<sequence>MDLIEALNWRYATKRMTGEKIAGSDLDTILEVIRLTPTAYGLQPFKVVVVTNEDLIDKIYRNSCPQVVIKQCSHLLLFKARKRLDPEYLEGFLNEMRRVRNASDEYIDGYRSKIERVIENPEINKFSWMIRQTYIALGYATVAAAMLGIDATPIEGFDARSLNEMLGIDTEKEEVVVLLTLGYRDEQEDKLATLPKIRKPMDLLVERME</sequence>
<gene>
    <name evidence="5" type="ORF">ING2E5A_2660</name>
</gene>
<dbReference type="RefSeq" id="WP_071137744.1">
    <property type="nucleotide sequence ID" value="NZ_LT608328.1"/>
</dbReference>
<dbReference type="InterPro" id="IPR029479">
    <property type="entry name" value="Nitroreductase"/>
</dbReference>
<evidence type="ECO:0000313" key="6">
    <source>
        <dbReference type="Proteomes" id="UP000178485"/>
    </source>
</evidence>
<dbReference type="Gene3D" id="3.40.109.10">
    <property type="entry name" value="NADH Oxidase"/>
    <property type="match status" value="1"/>
</dbReference>
<proteinExistence type="inferred from homology"/>
<dbReference type="Pfam" id="PF00881">
    <property type="entry name" value="Nitroreductase"/>
    <property type="match status" value="1"/>
</dbReference>
<keyword evidence="3 5" id="KW-0560">Oxidoreductase</keyword>
<dbReference type="PANTHER" id="PTHR43673:SF10">
    <property type="entry name" value="NADH DEHYDROGENASE_NAD(P)H NITROREDUCTASE XCC3605-RELATED"/>
    <property type="match status" value="1"/>
</dbReference>
<dbReference type="STRING" id="1642646.ING2E5A_2660"/>
<evidence type="ECO:0000256" key="3">
    <source>
        <dbReference type="ARBA" id="ARBA00023002"/>
    </source>
</evidence>
<dbReference type="CDD" id="cd02149">
    <property type="entry name" value="NfsB-like"/>
    <property type="match status" value="1"/>
</dbReference>
<comment type="similarity">
    <text evidence="1">Belongs to the nitroreductase family.</text>
</comment>
<dbReference type="Proteomes" id="UP000178485">
    <property type="component" value="Chromosome i"/>
</dbReference>
<evidence type="ECO:0000256" key="2">
    <source>
        <dbReference type="ARBA" id="ARBA00022857"/>
    </source>
</evidence>
<evidence type="ECO:0000256" key="1">
    <source>
        <dbReference type="ARBA" id="ARBA00007118"/>
    </source>
</evidence>
<organism evidence="5 6">
    <name type="scientific">Petrimonas mucosa</name>
    <dbReference type="NCBI Taxonomy" id="1642646"/>
    <lineage>
        <taxon>Bacteria</taxon>
        <taxon>Pseudomonadati</taxon>
        <taxon>Bacteroidota</taxon>
        <taxon>Bacteroidia</taxon>
        <taxon>Bacteroidales</taxon>
        <taxon>Dysgonomonadaceae</taxon>
        <taxon>Petrimonas</taxon>
    </lineage>
</organism>